<keyword evidence="9 10" id="KW-0472">Membrane</keyword>
<keyword evidence="12" id="KW-1185">Reference proteome</keyword>
<sequence length="451" mass="51507">MNKNILLFIIVLIGINAVCGQWLNQDVTRTIDLTTQISKSIIQIKAKNTGSDSSTYQFAINKSYKASLAVLDEQSKDLPVRFVETKQEFNIYEAKFNSVVKSGSTVSLKVALTLLQQMKPYPEHISQTETQLVTYKDNVYFSSPYQTETQKTTVKVPTGRMESFTDIEPTQSKSSQVIYGPYKDVKGLQQTEFTVHFENNSPFLMLNKLEKEYEVSMWGNLAVETNYYFEHRGAKLKGAFSRLDYQRNPSASASHVSEIKEIVPRDSADFYYRDQIGNISTSTYTYNTNSITLKIVPRFPLYGGWKNEFYTGYNLPIDKFLSRDLDTGRYVLNVSMGVNIEGIYVGDHEIRFVLPEGASDIEFKLPNQIQPVSHRFENRKTFLDTVGRPVLIISTHDTTYENLRYVQVSFNLSYFSIFHEALLVTGAVFAFCILVMILTRVDFSLSKVKSN</sequence>
<dbReference type="UniPathway" id="UPA00378"/>
<feature type="transmembrane region" description="Helical" evidence="10">
    <location>
        <begin position="417"/>
        <end position="439"/>
    </location>
</feature>
<dbReference type="InterPro" id="IPR007676">
    <property type="entry name" value="Ribophorin_I"/>
</dbReference>
<proteinExistence type="inferred from homology"/>
<accession>A0A152A0Y3</accession>
<reference evidence="11 12" key="1">
    <citation type="submission" date="2015-12" db="EMBL/GenBank/DDBJ databases">
        <title>Dictyostelia acquired genes for synthesis and detection of signals that induce cell-type specialization by lateral gene transfer from prokaryotes.</title>
        <authorList>
            <person name="Gloeckner G."/>
            <person name="Schaap P."/>
        </authorList>
    </citation>
    <scope>NUCLEOTIDE SEQUENCE [LARGE SCALE GENOMIC DNA]</scope>
    <source>
        <strain evidence="11 12">TK</strain>
    </source>
</reference>
<keyword evidence="6 10" id="KW-0732">Signal</keyword>
<evidence type="ECO:0000313" key="12">
    <source>
        <dbReference type="Proteomes" id="UP000076078"/>
    </source>
</evidence>
<comment type="pathway">
    <text evidence="3 10">Protein modification; protein glycosylation.</text>
</comment>
<dbReference type="FunCoup" id="A0A152A0Y3">
    <property type="interactions" value="947"/>
</dbReference>
<dbReference type="PANTHER" id="PTHR21049:SF0">
    <property type="entry name" value="DOLICHYL-DIPHOSPHOOLIGOSACCHARIDE--PROTEIN GLYCOSYLTRANSFERASE SUBUNIT 1"/>
    <property type="match status" value="1"/>
</dbReference>
<comment type="similarity">
    <text evidence="4 10">Belongs to the OST1 family.</text>
</comment>
<dbReference type="GO" id="GO:0008250">
    <property type="term" value="C:oligosaccharyltransferase complex"/>
    <property type="evidence" value="ECO:0007669"/>
    <property type="project" value="UniProtKB-UniRule"/>
</dbReference>
<dbReference type="OMA" id="THYTLGY"/>
<dbReference type="GO" id="GO:0016740">
    <property type="term" value="F:transferase activity"/>
    <property type="evidence" value="ECO:0007669"/>
    <property type="project" value="UniProtKB-KW"/>
</dbReference>
<evidence type="ECO:0000256" key="6">
    <source>
        <dbReference type="ARBA" id="ARBA00022729"/>
    </source>
</evidence>
<dbReference type="EMBL" id="LODT01000020">
    <property type="protein sequence ID" value="KYQ99885.1"/>
    <property type="molecule type" value="Genomic_DNA"/>
</dbReference>
<dbReference type="Proteomes" id="UP000076078">
    <property type="component" value="Unassembled WGS sequence"/>
</dbReference>
<dbReference type="OrthoDB" id="310030at2759"/>
<protein>
    <recommendedName>
        <fullName evidence="10">Dolichyl-diphosphooligosaccharide--protein glycosyltransferase subunit 1</fullName>
    </recommendedName>
</protein>
<dbReference type="Pfam" id="PF04597">
    <property type="entry name" value="Ribophorin_I"/>
    <property type="match status" value="1"/>
</dbReference>
<evidence type="ECO:0000256" key="5">
    <source>
        <dbReference type="ARBA" id="ARBA00022692"/>
    </source>
</evidence>
<evidence type="ECO:0000256" key="1">
    <source>
        <dbReference type="ARBA" id="ARBA00002791"/>
    </source>
</evidence>
<dbReference type="STRING" id="361077.A0A152A0Y3"/>
<keyword evidence="7 10" id="KW-0256">Endoplasmic reticulum</keyword>
<evidence type="ECO:0000256" key="2">
    <source>
        <dbReference type="ARBA" id="ARBA00004115"/>
    </source>
</evidence>
<evidence type="ECO:0000256" key="8">
    <source>
        <dbReference type="ARBA" id="ARBA00022989"/>
    </source>
</evidence>
<dbReference type="AlphaFoldDB" id="A0A152A0Y3"/>
<evidence type="ECO:0000256" key="4">
    <source>
        <dbReference type="ARBA" id="ARBA00008905"/>
    </source>
</evidence>
<feature type="chain" id="PRO_5007359215" description="Dolichyl-diphosphooligosaccharide--protein glycosyltransferase subunit 1" evidence="10">
    <location>
        <begin position="21"/>
        <end position="451"/>
    </location>
</feature>
<keyword evidence="11" id="KW-0808">Transferase</keyword>
<organism evidence="11 12">
    <name type="scientific">Tieghemostelium lacteum</name>
    <name type="common">Slime mold</name>
    <name type="synonym">Dictyostelium lacteum</name>
    <dbReference type="NCBI Taxonomy" id="361077"/>
    <lineage>
        <taxon>Eukaryota</taxon>
        <taxon>Amoebozoa</taxon>
        <taxon>Evosea</taxon>
        <taxon>Eumycetozoa</taxon>
        <taxon>Dictyostelia</taxon>
        <taxon>Dictyosteliales</taxon>
        <taxon>Raperosteliaceae</taxon>
        <taxon>Tieghemostelium</taxon>
    </lineage>
</organism>
<gene>
    <name evidence="11" type="ORF">DLAC_03846</name>
</gene>
<comment type="caution">
    <text evidence="11">The sequence shown here is derived from an EMBL/GenBank/DDBJ whole genome shotgun (WGS) entry which is preliminary data.</text>
</comment>
<comment type="subcellular location">
    <subcellularLocation>
        <location evidence="2 10">Endoplasmic reticulum membrane</location>
        <topology evidence="2 10">Single-pass type I membrane protein</topology>
    </subcellularLocation>
</comment>
<dbReference type="GO" id="GO:0018279">
    <property type="term" value="P:protein N-linked glycosylation via asparagine"/>
    <property type="evidence" value="ECO:0007669"/>
    <property type="project" value="TreeGrafter"/>
</dbReference>
<evidence type="ECO:0000256" key="3">
    <source>
        <dbReference type="ARBA" id="ARBA00004922"/>
    </source>
</evidence>
<dbReference type="InParanoid" id="A0A152A0Y3"/>
<comment type="function">
    <text evidence="1 10">Subunit of the oligosaccharyl transferase (OST) complex that catalyzes the initial transfer of a defined glycan (Glc(3)Man(9)GlcNAc(2) in eukaryotes) from the lipid carrier dolichol-pyrophosphate to an asparagine residue within an Asn-X-Ser/Thr consensus motif in nascent polypeptide chains, the first step in protein N-glycosylation. N-glycosylation occurs cotranslationally and the complex associates with the Sec61 complex at the channel-forming translocon complex that mediates protein translocation across the endoplasmic reticulum (ER). All subunits are required for a maximal enzyme activity.</text>
</comment>
<comment type="subunit">
    <text evidence="10">Component of the oligosaccharyltransferase (OST) complex.</text>
</comment>
<evidence type="ECO:0000256" key="7">
    <source>
        <dbReference type="ARBA" id="ARBA00022824"/>
    </source>
</evidence>
<feature type="signal peptide" evidence="10">
    <location>
        <begin position="1"/>
        <end position="20"/>
    </location>
</feature>
<evidence type="ECO:0000256" key="10">
    <source>
        <dbReference type="RuleBase" id="RU361143"/>
    </source>
</evidence>
<keyword evidence="5 10" id="KW-0812">Transmembrane</keyword>
<evidence type="ECO:0000256" key="9">
    <source>
        <dbReference type="ARBA" id="ARBA00023136"/>
    </source>
</evidence>
<keyword evidence="8 10" id="KW-1133">Transmembrane helix</keyword>
<dbReference type="PANTHER" id="PTHR21049">
    <property type="entry name" value="RIBOPHORIN I"/>
    <property type="match status" value="1"/>
</dbReference>
<evidence type="ECO:0000313" key="11">
    <source>
        <dbReference type="EMBL" id="KYQ99885.1"/>
    </source>
</evidence>
<name>A0A152A0Y3_TIELA</name>